<dbReference type="PANTHER" id="PTHR10788">
    <property type="entry name" value="TREHALOSE-6-PHOSPHATE SYNTHASE"/>
    <property type="match status" value="1"/>
</dbReference>
<keyword evidence="4" id="KW-0808">Transferase</keyword>
<comment type="similarity">
    <text evidence="1">Belongs to the glycosyltransferase 20 family.</text>
</comment>
<dbReference type="InterPro" id="IPR001830">
    <property type="entry name" value="Glyco_trans_20"/>
</dbReference>
<dbReference type="InterPro" id="IPR006380">
    <property type="entry name" value="SPP-like_dom"/>
</dbReference>
<reference evidence="4 5" key="1">
    <citation type="submission" date="2018-03" db="EMBL/GenBank/DDBJ databases">
        <title>Complete genome sequence of Thauera aromatica, a model organism for studying aromatic compound degradation under denitrifying conditions.</title>
        <authorList>
            <person name="Lo H.-Y."/>
            <person name="Goris T."/>
            <person name="Boll M."/>
            <person name="Mueller J.A."/>
        </authorList>
    </citation>
    <scope>NUCLEOTIDE SEQUENCE [LARGE SCALE GENOMIC DNA]</scope>
    <source>
        <strain evidence="4 5">K172</strain>
    </source>
</reference>
<proteinExistence type="inferred from homology"/>
<evidence type="ECO:0000313" key="5">
    <source>
        <dbReference type="Proteomes" id="UP000241885"/>
    </source>
</evidence>
<gene>
    <name evidence="4" type="ORF">Tharo_3048</name>
</gene>
<dbReference type="EMBL" id="CP028339">
    <property type="protein sequence ID" value="AVR89929.1"/>
    <property type="molecule type" value="Genomic_DNA"/>
</dbReference>
<dbReference type="EC" id="2.4.1.213" evidence="4"/>
<dbReference type="Gene3D" id="3.40.50.1000">
    <property type="entry name" value="HAD superfamily/HAD-like"/>
    <property type="match status" value="1"/>
</dbReference>
<keyword evidence="5" id="KW-1185">Reference proteome</keyword>
<dbReference type="GO" id="GO:0005992">
    <property type="term" value="P:trehalose biosynthetic process"/>
    <property type="evidence" value="ECO:0007669"/>
    <property type="project" value="InterPro"/>
</dbReference>
<dbReference type="SFLD" id="SFLDG01140">
    <property type="entry name" value="C2.B:_Phosphomannomutase_and_P"/>
    <property type="match status" value="1"/>
</dbReference>
<evidence type="ECO:0000256" key="2">
    <source>
        <dbReference type="SAM" id="MobiDB-lite"/>
    </source>
</evidence>
<dbReference type="Proteomes" id="UP000241885">
    <property type="component" value="Chromosome"/>
</dbReference>
<dbReference type="NCBIfam" id="TIGR02398">
    <property type="entry name" value="gluc_glyc_Psyn"/>
    <property type="match status" value="1"/>
</dbReference>
<organism evidence="4 5">
    <name type="scientific">Thauera aromatica K172</name>
    <dbReference type="NCBI Taxonomy" id="44139"/>
    <lineage>
        <taxon>Bacteria</taxon>
        <taxon>Pseudomonadati</taxon>
        <taxon>Pseudomonadota</taxon>
        <taxon>Betaproteobacteria</taxon>
        <taxon>Rhodocyclales</taxon>
        <taxon>Zoogloeaceae</taxon>
        <taxon>Thauera</taxon>
    </lineage>
</organism>
<dbReference type="GO" id="GO:0033828">
    <property type="term" value="F:glucosylglycerol-phosphate synthase activity"/>
    <property type="evidence" value="ECO:0007669"/>
    <property type="project" value="UniProtKB-EC"/>
</dbReference>
<dbReference type="Pfam" id="PF00982">
    <property type="entry name" value="Glyco_transf_20"/>
    <property type="match status" value="1"/>
</dbReference>
<dbReference type="SUPFAM" id="SSF53756">
    <property type="entry name" value="UDP-Glycosyltransferase/glycogen phosphorylase"/>
    <property type="match status" value="1"/>
</dbReference>
<dbReference type="GO" id="GO:0016791">
    <property type="term" value="F:phosphatase activity"/>
    <property type="evidence" value="ECO:0007669"/>
    <property type="project" value="UniProtKB-ARBA"/>
</dbReference>
<dbReference type="GO" id="GO:0051473">
    <property type="term" value="P:glucosylglycerol biosynthetic process"/>
    <property type="evidence" value="ECO:0007669"/>
    <property type="project" value="InterPro"/>
</dbReference>
<dbReference type="GO" id="GO:0003825">
    <property type="term" value="F:alpha,alpha-trehalose-phosphate synthase (UDP-forming) activity"/>
    <property type="evidence" value="ECO:0007669"/>
    <property type="project" value="TreeGrafter"/>
</dbReference>
<evidence type="ECO:0000313" key="4">
    <source>
        <dbReference type="EMBL" id="AVR89929.1"/>
    </source>
</evidence>
<evidence type="ECO:0000259" key="3">
    <source>
        <dbReference type="Pfam" id="PF05116"/>
    </source>
</evidence>
<dbReference type="CDD" id="cd03788">
    <property type="entry name" value="GT20_TPS"/>
    <property type="match status" value="1"/>
</dbReference>
<dbReference type="SFLD" id="SFLDG01141">
    <property type="entry name" value="C2.B.1:_Sucrose_Phosphatase_Li"/>
    <property type="match status" value="1"/>
</dbReference>
<dbReference type="AlphaFoldDB" id="A0A2R4BRG5"/>
<evidence type="ECO:0000256" key="1">
    <source>
        <dbReference type="ARBA" id="ARBA00008799"/>
    </source>
</evidence>
<dbReference type="RefSeq" id="WP_107221964.1">
    <property type="nucleotide sequence ID" value="NZ_CP028339.1"/>
</dbReference>
<dbReference type="SFLD" id="SFLDS00003">
    <property type="entry name" value="Haloacid_Dehalogenase"/>
    <property type="match status" value="1"/>
</dbReference>
<dbReference type="Pfam" id="PF05116">
    <property type="entry name" value="S6PP"/>
    <property type="match status" value="1"/>
</dbReference>
<dbReference type="KEGG" id="tak:Tharo_3048"/>
<dbReference type="Gene3D" id="3.90.1070.10">
    <property type="match status" value="1"/>
</dbReference>
<name>A0A2R4BRG5_THAAR</name>
<dbReference type="InterPro" id="IPR036412">
    <property type="entry name" value="HAD-like_sf"/>
</dbReference>
<sequence length="765" mass="84469">MLLATDLDGTFLAGHPENRQRLYQLIGAHPEIKLAFVTGRGLEVVLPILSDPTIPVPDYIICDVGATIVDGRSRQPVQPLQSDVDARWPGEHTVAQAMAAFAALERQEVPQQRRCSYFCTAEAVDARIEEVAAGLGCDVLHSAQRYLDILPRGVNKGSTLSALVRHLGLEHDSVLVAGDTLNDLSMYEAGFIGVCVGESEPALLDATRDRARVLHAIHTGCGGILEAMAHFGFLGGSGIEAEVQAMDAPGKAELVMVYHRLPYEEVFDNGRLARRRPSSPNGIIPTLLSFFGNNRKGSWVAWAVHDPKKALPFETHTEVDREHYPDLVAARVALSQDDVDTFYKRFSKEAFWPTLHTFWERAVFREEDWTVFLKVNRLFAERTAAEAAEGAVVWIHDYNLWMVPATLRELRPDLKIAFFHHTYFPSADVFNVLPWRRDIVGSLLQCDYIGFHIPRQAENFVDVARGTVPLKVLETRACAPRYLTYGCAVGLDEVSTAIEANGRRIGLGAHPVGLDVERVRAVLAAPQTTARMATLRRELAGTRVILSVERLDYTKSTLEKLVAFERLLEAHPELCGKVSLLAVCVPAAKEMTVYDELQTRIEQAVGKVNGRFARVGWTPVQFFFRALPFEEVVAWYAMADVMWITPLRDGLNLVAKEYAATQGLTGGQGVLVLSEFAGAAAELHGAVLTNPHDLHDLTAKLYFAIAMNRAEAEARLRELFEIVCHNDIQRWGQDFLDAVNAQPAPPASTAASVPPQPAPDEVLAA</sequence>
<dbReference type="SUPFAM" id="SSF56784">
    <property type="entry name" value="HAD-like"/>
    <property type="match status" value="1"/>
</dbReference>
<dbReference type="InterPro" id="IPR012764">
    <property type="entry name" value="Gluc_glyc_Psyn"/>
</dbReference>
<dbReference type="InterPro" id="IPR006379">
    <property type="entry name" value="HAD-SF_hydro_IIB"/>
</dbReference>
<dbReference type="InterPro" id="IPR023214">
    <property type="entry name" value="HAD_sf"/>
</dbReference>
<feature type="domain" description="Sucrose phosphatase-like" evidence="3">
    <location>
        <begin position="2"/>
        <end position="232"/>
    </location>
</feature>
<dbReference type="PANTHER" id="PTHR10788:SF106">
    <property type="entry name" value="BCDNA.GH08860"/>
    <property type="match status" value="1"/>
</dbReference>
<accession>A0A2R4BRG5</accession>
<feature type="region of interest" description="Disordered" evidence="2">
    <location>
        <begin position="743"/>
        <end position="765"/>
    </location>
</feature>
<dbReference type="Gene3D" id="3.40.50.2000">
    <property type="entry name" value="Glycogen Phosphorylase B"/>
    <property type="match status" value="2"/>
</dbReference>
<dbReference type="OrthoDB" id="9815690at2"/>
<dbReference type="NCBIfam" id="TIGR01484">
    <property type="entry name" value="HAD-SF-IIB"/>
    <property type="match status" value="1"/>
</dbReference>
<keyword evidence="4" id="KW-0328">Glycosyltransferase</keyword>
<protein>
    <submittedName>
        <fullName evidence="4">Glucosylglycerol-phosphate synthase</fullName>
        <ecNumber evidence="4">2.4.1.213</ecNumber>
    </submittedName>
</protein>